<feature type="domain" description="UDENN" evidence="1">
    <location>
        <begin position="1"/>
        <end position="108"/>
    </location>
</feature>
<dbReference type="InterPro" id="IPR001194">
    <property type="entry name" value="cDENN_dom"/>
</dbReference>
<evidence type="ECO:0000313" key="3">
    <source>
        <dbReference type="Proteomes" id="UP000252519"/>
    </source>
</evidence>
<evidence type="ECO:0000259" key="1">
    <source>
        <dbReference type="PROSITE" id="PS50211"/>
    </source>
</evidence>
<accession>A0A368F3W3</accession>
<dbReference type="AlphaFoldDB" id="A0A368F3W3"/>
<protein>
    <recommendedName>
        <fullName evidence="1">UDENN domain-containing protein</fullName>
    </recommendedName>
</protein>
<dbReference type="InterPro" id="IPR037516">
    <property type="entry name" value="Tripartite_DENN"/>
</dbReference>
<dbReference type="PANTHER" id="PTHR12296">
    <property type="entry name" value="DENN DOMAIN-CONTAINING PROTEIN 4"/>
    <property type="match status" value="1"/>
</dbReference>
<dbReference type="Pfam" id="PF02141">
    <property type="entry name" value="DENN"/>
    <property type="match status" value="1"/>
</dbReference>
<gene>
    <name evidence="2" type="ORF">ANCCAN_27956</name>
</gene>
<reference evidence="2 3" key="1">
    <citation type="submission" date="2014-10" db="EMBL/GenBank/DDBJ databases">
        <title>Draft genome of the hookworm Ancylostoma caninum.</title>
        <authorList>
            <person name="Mitreva M."/>
        </authorList>
    </citation>
    <scope>NUCLEOTIDE SEQUENCE [LARGE SCALE GENOMIC DNA]</scope>
    <source>
        <strain evidence="2 3">Baltimore</strain>
    </source>
</reference>
<name>A0A368F3W3_ANCCA</name>
<dbReference type="GO" id="GO:0031410">
    <property type="term" value="C:cytoplasmic vesicle"/>
    <property type="evidence" value="ECO:0007669"/>
    <property type="project" value="TreeGrafter"/>
</dbReference>
<dbReference type="OrthoDB" id="5815045at2759"/>
<dbReference type="STRING" id="29170.A0A368F3W3"/>
<keyword evidence="3" id="KW-1185">Reference proteome</keyword>
<dbReference type="PROSITE" id="PS50211">
    <property type="entry name" value="DENN"/>
    <property type="match status" value="1"/>
</dbReference>
<dbReference type="GO" id="GO:0005085">
    <property type="term" value="F:guanyl-nucleotide exchange factor activity"/>
    <property type="evidence" value="ECO:0007669"/>
    <property type="project" value="UniProtKB-ARBA"/>
</dbReference>
<organism evidence="2 3">
    <name type="scientific">Ancylostoma caninum</name>
    <name type="common">Dog hookworm</name>
    <dbReference type="NCBI Taxonomy" id="29170"/>
    <lineage>
        <taxon>Eukaryota</taxon>
        <taxon>Metazoa</taxon>
        <taxon>Ecdysozoa</taxon>
        <taxon>Nematoda</taxon>
        <taxon>Chromadorea</taxon>
        <taxon>Rhabditida</taxon>
        <taxon>Rhabditina</taxon>
        <taxon>Rhabditomorpha</taxon>
        <taxon>Strongyloidea</taxon>
        <taxon>Ancylostomatidae</taxon>
        <taxon>Ancylostomatinae</taxon>
        <taxon>Ancylostoma</taxon>
    </lineage>
</organism>
<dbReference type="PANTHER" id="PTHR12296:SF30">
    <property type="entry name" value="DENN DOMAIN-CONTAINING PROTEIN CRAG"/>
    <property type="match status" value="1"/>
</dbReference>
<dbReference type="Proteomes" id="UP000252519">
    <property type="component" value="Unassembled WGS sequence"/>
</dbReference>
<evidence type="ECO:0000313" key="2">
    <source>
        <dbReference type="EMBL" id="RCN26318.1"/>
    </source>
</evidence>
<dbReference type="InterPro" id="IPR051696">
    <property type="entry name" value="DENN_Domain_GEFs"/>
</dbReference>
<dbReference type="EMBL" id="JOJR01008129">
    <property type="protein sequence ID" value="RCN26318.1"/>
    <property type="molecule type" value="Genomic_DNA"/>
</dbReference>
<dbReference type="GO" id="GO:0032483">
    <property type="term" value="P:regulation of Rab protein signal transduction"/>
    <property type="evidence" value="ECO:0007669"/>
    <property type="project" value="TreeGrafter"/>
</dbReference>
<comment type="caution">
    <text evidence="2">The sequence shown here is derived from an EMBL/GenBank/DDBJ whole genome shotgun (WGS) entry which is preliminary data.</text>
</comment>
<sequence length="108" mass="12631">MTFYTNVAICIISRYPFFNSFKRFLYYIHRISIGGGIHAVPIERYISHLMFEVSFPTPRRPHVLMQLGSETISFDSHDESQLPLNGLERYENCNVFKILPSQPQCLFP</sequence>
<proteinExistence type="predicted"/>